<evidence type="ECO:0000256" key="2">
    <source>
        <dbReference type="ARBA" id="ARBA00008681"/>
    </source>
</evidence>
<sequence length="90" mass="9130">MRKTLTTTVLAASLVLAGCVSEEQKRQTTGAVIGGGLGLITAKALGADSDWVVVSTLAGAAAGALVARNQQTGQCAYARGDGTYYRARCP</sequence>
<organism evidence="6 7">
    <name type="scientific">Roseovarius pacificus</name>
    <dbReference type="NCBI Taxonomy" id="337701"/>
    <lineage>
        <taxon>Bacteria</taxon>
        <taxon>Pseudomonadati</taxon>
        <taxon>Pseudomonadota</taxon>
        <taxon>Alphaproteobacteria</taxon>
        <taxon>Rhodobacterales</taxon>
        <taxon>Roseobacteraceae</taxon>
        <taxon>Roseovarius</taxon>
    </lineage>
</organism>
<dbReference type="AlphaFoldDB" id="A0A1M7DFP2"/>
<evidence type="ECO:0000256" key="1">
    <source>
        <dbReference type="ARBA" id="ARBA00004459"/>
    </source>
</evidence>
<keyword evidence="7" id="KW-1185">Reference proteome</keyword>
<dbReference type="OrthoDB" id="7876153at2"/>
<dbReference type="RefSeq" id="WP_073034889.1">
    <property type="nucleotide sequence ID" value="NZ_BMLR01000005.1"/>
</dbReference>
<dbReference type="Pfam" id="PF05433">
    <property type="entry name" value="Rick_17kDa_Anti"/>
    <property type="match status" value="1"/>
</dbReference>
<accession>A0A1M7DFP2</accession>
<comment type="subcellular location">
    <subcellularLocation>
        <location evidence="1">Cell outer membrane</location>
        <topology evidence="1">Lipid-anchor</topology>
    </subcellularLocation>
</comment>
<protein>
    <recommendedName>
        <fullName evidence="3">17 kDa surface antigen</fullName>
    </recommendedName>
</protein>
<dbReference type="GO" id="GO:0009279">
    <property type="term" value="C:cell outer membrane"/>
    <property type="evidence" value="ECO:0007669"/>
    <property type="project" value="UniProtKB-SubCell"/>
</dbReference>
<gene>
    <name evidence="6" type="ORF">SAMN05444398_105248</name>
</gene>
<evidence type="ECO:0000256" key="3">
    <source>
        <dbReference type="ARBA" id="ARBA00015281"/>
    </source>
</evidence>
<evidence type="ECO:0000313" key="7">
    <source>
        <dbReference type="Proteomes" id="UP000183974"/>
    </source>
</evidence>
<feature type="domain" description="Glycine zipper 2TM" evidence="5">
    <location>
        <begin position="30"/>
        <end position="69"/>
    </location>
</feature>
<evidence type="ECO:0000259" key="5">
    <source>
        <dbReference type="Pfam" id="PF05433"/>
    </source>
</evidence>
<dbReference type="EMBL" id="FRBR01000005">
    <property type="protein sequence ID" value="SHL78324.1"/>
    <property type="molecule type" value="Genomic_DNA"/>
</dbReference>
<evidence type="ECO:0000256" key="4">
    <source>
        <dbReference type="ARBA" id="ARBA00023288"/>
    </source>
</evidence>
<evidence type="ECO:0000313" key="6">
    <source>
        <dbReference type="EMBL" id="SHL78324.1"/>
    </source>
</evidence>
<dbReference type="Proteomes" id="UP000183974">
    <property type="component" value="Unassembled WGS sequence"/>
</dbReference>
<dbReference type="PROSITE" id="PS51257">
    <property type="entry name" value="PROKAR_LIPOPROTEIN"/>
    <property type="match status" value="1"/>
</dbReference>
<dbReference type="InterPro" id="IPR008816">
    <property type="entry name" value="Gly_zipper_2TM_dom"/>
</dbReference>
<comment type="similarity">
    <text evidence="2">Belongs to the rickettsiale 17 kDa surface antigen family.</text>
</comment>
<name>A0A1M7DFP2_9RHOB</name>
<reference evidence="6 7" key="1">
    <citation type="submission" date="2016-11" db="EMBL/GenBank/DDBJ databases">
        <authorList>
            <person name="Jaros S."/>
            <person name="Januszkiewicz K."/>
            <person name="Wedrychowicz H."/>
        </authorList>
    </citation>
    <scope>NUCLEOTIDE SEQUENCE [LARGE SCALE GENOMIC DNA]</scope>
    <source>
        <strain evidence="6 7">DSM 29589</strain>
    </source>
</reference>
<proteinExistence type="inferred from homology"/>
<dbReference type="STRING" id="337701.SAMN05444398_105248"/>
<keyword evidence="4" id="KW-0449">Lipoprotein</keyword>